<reference evidence="8" key="2">
    <citation type="submission" date="2010-04" db="EMBL/GenBank/DDBJ databases">
        <authorList>
            <person name="Buell R."/>
            <person name="Hamilton J."/>
            <person name="Hostetler J."/>
        </authorList>
    </citation>
    <scope>NUCLEOTIDE SEQUENCE [LARGE SCALE GENOMIC DNA]</scope>
    <source>
        <strain evidence="8">DAOM:BR144</strain>
    </source>
</reference>
<proteinExistence type="inferred from homology"/>
<dbReference type="PANTHER" id="PTHR15350:SF2">
    <property type="entry name" value="EUKARYOTIC TRANSLATION INITIATION FACTOR 3 SUBUNIT M"/>
    <property type="match status" value="1"/>
</dbReference>
<dbReference type="PANTHER" id="PTHR15350">
    <property type="entry name" value="COP9 SIGNALOSOME COMPLEX SUBUNIT 7/DENDRITIC CELL PROTEIN GA17"/>
    <property type="match status" value="1"/>
</dbReference>
<keyword evidence="2 5" id="KW-0963">Cytoplasm</keyword>
<dbReference type="GO" id="GO:0003743">
    <property type="term" value="F:translation initiation factor activity"/>
    <property type="evidence" value="ECO:0007669"/>
    <property type="project" value="UniProtKB-UniRule"/>
</dbReference>
<dbReference type="GO" id="GO:0071541">
    <property type="term" value="C:eukaryotic translation initiation factor 3 complex, eIF3m"/>
    <property type="evidence" value="ECO:0007669"/>
    <property type="project" value="UniProtKB-UniRule"/>
</dbReference>
<dbReference type="PROSITE" id="PS50250">
    <property type="entry name" value="PCI"/>
    <property type="match status" value="1"/>
</dbReference>
<evidence type="ECO:0000259" key="6">
    <source>
        <dbReference type="PROSITE" id="PS50250"/>
    </source>
</evidence>
<dbReference type="GO" id="GO:0033290">
    <property type="term" value="C:eukaryotic 48S preinitiation complex"/>
    <property type="evidence" value="ECO:0007669"/>
    <property type="project" value="UniProtKB-UniRule"/>
</dbReference>
<evidence type="ECO:0000256" key="1">
    <source>
        <dbReference type="ARBA" id="ARBA00008482"/>
    </source>
</evidence>
<organism evidence="7 8">
    <name type="scientific">Globisporangium ultimum (strain ATCC 200006 / CBS 805.95 / DAOM BR144)</name>
    <name type="common">Pythium ultimum</name>
    <dbReference type="NCBI Taxonomy" id="431595"/>
    <lineage>
        <taxon>Eukaryota</taxon>
        <taxon>Sar</taxon>
        <taxon>Stramenopiles</taxon>
        <taxon>Oomycota</taxon>
        <taxon>Peronosporomycetes</taxon>
        <taxon>Pythiales</taxon>
        <taxon>Pythiaceae</taxon>
        <taxon>Globisporangium</taxon>
    </lineage>
</organism>
<feature type="domain" description="PCI" evidence="6">
    <location>
        <begin position="174"/>
        <end position="341"/>
    </location>
</feature>
<dbReference type="Proteomes" id="UP000019132">
    <property type="component" value="Unassembled WGS sequence"/>
</dbReference>
<dbReference type="InterPro" id="IPR000717">
    <property type="entry name" value="PCI_dom"/>
</dbReference>
<dbReference type="SUPFAM" id="SSF46785">
    <property type="entry name" value="Winged helix' DNA-binding domain"/>
    <property type="match status" value="1"/>
</dbReference>
<comment type="similarity">
    <text evidence="5">Belongs to the eIF-3 subunit M family.</text>
</comment>
<evidence type="ECO:0000256" key="3">
    <source>
        <dbReference type="ARBA" id="ARBA00022540"/>
    </source>
</evidence>
<dbReference type="InterPro" id="IPR045237">
    <property type="entry name" value="COPS7/eIF3m"/>
</dbReference>
<dbReference type="GO" id="GO:0001732">
    <property type="term" value="P:formation of cytoplasmic translation initiation complex"/>
    <property type="evidence" value="ECO:0007669"/>
    <property type="project" value="UniProtKB-UniRule"/>
</dbReference>
<dbReference type="OMA" id="VCLKALW"/>
<keyword evidence="3 5" id="KW-0396">Initiation factor</keyword>
<dbReference type="SMART" id="SM00088">
    <property type="entry name" value="PINT"/>
    <property type="match status" value="1"/>
</dbReference>
<dbReference type="FunCoup" id="K3WBJ5">
    <property type="interactions" value="703"/>
</dbReference>
<protein>
    <recommendedName>
        <fullName evidence="5">Eukaryotic translation initiation factor 3 subunit M</fullName>
        <shortName evidence="5">eIF3m</shortName>
    </recommendedName>
</protein>
<comment type="subunit">
    <text evidence="5">Component of the eukaryotic translation initiation factor 3 (eIF-3) complex.</text>
</comment>
<dbReference type="InParanoid" id="K3WBJ5"/>
<dbReference type="GO" id="GO:0016282">
    <property type="term" value="C:eukaryotic 43S preinitiation complex"/>
    <property type="evidence" value="ECO:0007669"/>
    <property type="project" value="UniProtKB-UniRule"/>
</dbReference>
<accession>K3WBJ5</accession>
<sequence length="379" mass="41000">MAPIAGTATDLVAYVNTLLEQSLDLSAEIKKGDHAAVVAAVAPKVDALLAHDAETDVEGTFSMLFDVLRQLPAADAAAEAKKVLAAVTAKQDEKALLRLRIATSLFNKSVALPELRFDALIAVITFASKTDNVELVASYFDDVESLFAAKSLSPEKRRQLFLTIADVLQASDATSLKVLLFLEKYLTTFAAGDKDVASGKAVAVRTAKLVLQQPVASFIARIDLLANPVVAALKGDKLYELLEIVSTKALAEYLAFYKSAGDAFFKDNGLDAAQLEATMRLFTLSTLPTGFNEIAYAVVAKALVIKEDEVEQWVVKAITSNVVSAKIDQLKRTVVISRTLQRGFGAVEWKEIDVKLQVYKKNVGALLEVVRSARQAHQK</sequence>
<reference evidence="8" key="1">
    <citation type="journal article" date="2010" name="Genome Biol.">
        <title>Genome sequence of the necrotrophic plant pathogen Pythium ultimum reveals original pathogenicity mechanisms and effector repertoire.</title>
        <authorList>
            <person name="Levesque C.A."/>
            <person name="Brouwer H."/>
            <person name="Cano L."/>
            <person name="Hamilton J.P."/>
            <person name="Holt C."/>
            <person name="Huitema E."/>
            <person name="Raffaele S."/>
            <person name="Robideau G.P."/>
            <person name="Thines M."/>
            <person name="Win J."/>
            <person name="Zerillo M.M."/>
            <person name="Beakes G.W."/>
            <person name="Boore J.L."/>
            <person name="Busam D."/>
            <person name="Dumas B."/>
            <person name="Ferriera S."/>
            <person name="Fuerstenberg S.I."/>
            <person name="Gachon C.M."/>
            <person name="Gaulin E."/>
            <person name="Govers F."/>
            <person name="Grenville-Briggs L."/>
            <person name="Horner N."/>
            <person name="Hostetler J."/>
            <person name="Jiang R.H."/>
            <person name="Johnson J."/>
            <person name="Krajaejun T."/>
            <person name="Lin H."/>
            <person name="Meijer H.J."/>
            <person name="Moore B."/>
            <person name="Morris P."/>
            <person name="Phuntmart V."/>
            <person name="Puiu D."/>
            <person name="Shetty J."/>
            <person name="Stajich J.E."/>
            <person name="Tripathy S."/>
            <person name="Wawra S."/>
            <person name="van West P."/>
            <person name="Whitty B.R."/>
            <person name="Coutinho P.M."/>
            <person name="Henrissat B."/>
            <person name="Martin F."/>
            <person name="Thomas P.D."/>
            <person name="Tyler B.M."/>
            <person name="De Vries R.P."/>
            <person name="Kamoun S."/>
            <person name="Yandell M."/>
            <person name="Tisserat N."/>
            <person name="Buell C.R."/>
        </authorList>
    </citation>
    <scope>NUCLEOTIDE SEQUENCE</scope>
    <source>
        <strain evidence="8">DAOM:BR144</strain>
    </source>
</reference>
<reference evidence="7" key="3">
    <citation type="submission" date="2014-11" db="UniProtKB">
        <authorList>
            <consortium name="EnsemblProtists"/>
        </authorList>
    </citation>
    <scope>IDENTIFICATION</scope>
    <source>
        <strain evidence="7">DAOM BR144</strain>
    </source>
</reference>
<evidence type="ECO:0000256" key="2">
    <source>
        <dbReference type="ARBA" id="ARBA00022490"/>
    </source>
</evidence>
<dbReference type="HAMAP" id="MF_03012">
    <property type="entry name" value="eIF3m"/>
    <property type="match status" value="1"/>
</dbReference>
<name>K3WBJ5_GLOUD</name>
<dbReference type="InterPro" id="IPR036390">
    <property type="entry name" value="WH_DNA-bd_sf"/>
</dbReference>
<dbReference type="VEuPathDB" id="FungiDB:PYU1_G002333"/>
<dbReference type="EnsemblProtists" id="PYU1_T002336">
    <property type="protein sequence ID" value="PYU1_T002336"/>
    <property type="gene ID" value="PYU1_G002333"/>
</dbReference>
<dbReference type="STRING" id="431595.K3WBJ5"/>
<evidence type="ECO:0000256" key="4">
    <source>
        <dbReference type="ARBA" id="ARBA00022917"/>
    </source>
</evidence>
<evidence type="ECO:0000313" key="8">
    <source>
        <dbReference type="Proteomes" id="UP000019132"/>
    </source>
</evidence>
<comment type="subcellular location">
    <subcellularLocation>
        <location evidence="5">Cytoplasm</location>
    </subcellularLocation>
</comment>
<dbReference type="Pfam" id="PF01399">
    <property type="entry name" value="PCI"/>
    <property type="match status" value="1"/>
</dbReference>
<dbReference type="eggNOG" id="KOG2753">
    <property type="taxonomic scope" value="Eukaryota"/>
</dbReference>
<evidence type="ECO:0000256" key="5">
    <source>
        <dbReference type="HAMAP-Rule" id="MF_03012"/>
    </source>
</evidence>
<comment type="function">
    <text evidence="5">Component of the eukaryotic translation initiation factor 3 (eIF-3) complex, which is involved in protein synthesis of a specialized repertoire of mRNAs and, together with other initiation factors, stimulates binding of mRNA and methionyl-tRNAi to the 40S ribosome. The eIF-3 complex specifically targets and initiates translation of a subset of mRNAs involved in cell proliferation.</text>
</comment>
<keyword evidence="4 5" id="KW-0648">Protein biosynthesis</keyword>
<dbReference type="InterPro" id="IPR027528">
    <property type="entry name" value="eIF3m"/>
</dbReference>
<evidence type="ECO:0000313" key="7">
    <source>
        <dbReference type="EnsemblProtists" id="PYU1_T002336"/>
    </source>
</evidence>
<dbReference type="HOGENOM" id="CLU_035254_2_2_1"/>
<comment type="similarity">
    <text evidence="1">Belongs to the CSN7/EIF3M family. CSN7 subfamily.</text>
</comment>
<dbReference type="AlphaFoldDB" id="K3WBJ5"/>
<keyword evidence="8" id="KW-1185">Reference proteome</keyword>